<accession>A0A1G7DF92</accession>
<sequence>MGFSLIFVRVQGDEQRDADRDAVAAFLEARGLRAMDSDGQGSLLVDADGQALSFDGHWTDLYLDPLDQEEPLSGGIDHASLSEEETTFIYELCVAAGFLIVNPQGNPTYVVAGANHAPEDVPDPEDMDWVNSAAELWQALAGKFDDFREWRDRVVTQYADGRADGE</sequence>
<reference evidence="1 2" key="1">
    <citation type="submission" date="2016-10" db="EMBL/GenBank/DDBJ databases">
        <authorList>
            <person name="de Groot N.N."/>
        </authorList>
    </citation>
    <scope>NUCLEOTIDE SEQUENCE [LARGE SCALE GENOMIC DNA]</scope>
    <source>
        <strain evidence="1 2">JCM 11308</strain>
    </source>
</reference>
<proteinExistence type="predicted"/>
<evidence type="ECO:0000313" key="1">
    <source>
        <dbReference type="EMBL" id="SDE50183.1"/>
    </source>
</evidence>
<protein>
    <submittedName>
        <fullName evidence="1">Uncharacterized protein</fullName>
    </submittedName>
</protein>
<name>A0A1G7DF92_9NOCA</name>
<dbReference type="Proteomes" id="UP000199417">
    <property type="component" value="Unassembled WGS sequence"/>
</dbReference>
<dbReference type="EMBL" id="FNAB01000019">
    <property type="protein sequence ID" value="SDE50183.1"/>
    <property type="molecule type" value="Genomic_DNA"/>
</dbReference>
<keyword evidence="2" id="KW-1185">Reference proteome</keyword>
<dbReference type="AlphaFoldDB" id="A0A1G7DF92"/>
<organism evidence="1 2">
    <name type="scientific">Rhodococcus tukisamuensis</name>
    <dbReference type="NCBI Taxonomy" id="168276"/>
    <lineage>
        <taxon>Bacteria</taxon>
        <taxon>Bacillati</taxon>
        <taxon>Actinomycetota</taxon>
        <taxon>Actinomycetes</taxon>
        <taxon>Mycobacteriales</taxon>
        <taxon>Nocardiaceae</taxon>
        <taxon>Rhodococcus</taxon>
    </lineage>
</organism>
<dbReference type="RefSeq" id="WP_072846093.1">
    <property type="nucleotide sequence ID" value="NZ_FNAB01000019.1"/>
</dbReference>
<gene>
    <name evidence="1" type="ORF">SAMN05444580_11922</name>
</gene>
<evidence type="ECO:0000313" key="2">
    <source>
        <dbReference type="Proteomes" id="UP000199417"/>
    </source>
</evidence>